<reference evidence="1" key="1">
    <citation type="journal article" date="2023" name="bioRxiv">
        <title>Improved chromosome-level genome assembly for marigold (Tagetes erecta).</title>
        <authorList>
            <person name="Jiang F."/>
            <person name="Yuan L."/>
            <person name="Wang S."/>
            <person name="Wang H."/>
            <person name="Xu D."/>
            <person name="Wang A."/>
            <person name="Fan W."/>
        </authorList>
    </citation>
    <scope>NUCLEOTIDE SEQUENCE</scope>
    <source>
        <strain evidence="1">WSJ</strain>
        <tissue evidence="1">Leaf</tissue>
    </source>
</reference>
<dbReference type="AlphaFoldDB" id="A0AAD8KVM9"/>
<protein>
    <submittedName>
        <fullName evidence="1">Uncharacterized protein</fullName>
    </submittedName>
</protein>
<accession>A0AAD8KVM9</accession>
<dbReference type="Proteomes" id="UP001229421">
    <property type="component" value="Unassembled WGS sequence"/>
</dbReference>
<organism evidence="1 2">
    <name type="scientific">Tagetes erecta</name>
    <name type="common">African marigold</name>
    <dbReference type="NCBI Taxonomy" id="13708"/>
    <lineage>
        <taxon>Eukaryota</taxon>
        <taxon>Viridiplantae</taxon>
        <taxon>Streptophyta</taxon>
        <taxon>Embryophyta</taxon>
        <taxon>Tracheophyta</taxon>
        <taxon>Spermatophyta</taxon>
        <taxon>Magnoliopsida</taxon>
        <taxon>eudicotyledons</taxon>
        <taxon>Gunneridae</taxon>
        <taxon>Pentapetalae</taxon>
        <taxon>asterids</taxon>
        <taxon>campanulids</taxon>
        <taxon>Asterales</taxon>
        <taxon>Asteraceae</taxon>
        <taxon>Asteroideae</taxon>
        <taxon>Heliantheae alliance</taxon>
        <taxon>Tageteae</taxon>
        <taxon>Tagetes</taxon>
    </lineage>
</organism>
<dbReference type="EMBL" id="JAUHHV010000004">
    <property type="protein sequence ID" value="KAK1427986.1"/>
    <property type="molecule type" value="Genomic_DNA"/>
</dbReference>
<evidence type="ECO:0000313" key="2">
    <source>
        <dbReference type="Proteomes" id="UP001229421"/>
    </source>
</evidence>
<evidence type="ECO:0000313" key="1">
    <source>
        <dbReference type="EMBL" id="KAK1427986.1"/>
    </source>
</evidence>
<gene>
    <name evidence="1" type="ORF">QVD17_16786</name>
</gene>
<proteinExistence type="predicted"/>
<keyword evidence="2" id="KW-1185">Reference proteome</keyword>
<name>A0AAD8KVM9_TARER</name>
<comment type="caution">
    <text evidence="1">The sequence shown here is derived from an EMBL/GenBank/DDBJ whole genome shotgun (WGS) entry which is preliminary data.</text>
</comment>
<sequence>MRFDKRSKLVAYLNDKDPKSIGYRDAISWMKASPISYAVSKDLIRAIVMGEEIVLTVDSIARMLRMERDVGSLVMLSLEDVHEGFLEMGYKGTEFLERREIKKSFLTKE</sequence>